<dbReference type="Gene3D" id="1.25.40.10">
    <property type="entry name" value="Tetratricopeptide repeat domain"/>
    <property type="match status" value="1"/>
</dbReference>
<dbReference type="Pfam" id="PF13432">
    <property type="entry name" value="TPR_16"/>
    <property type="match status" value="1"/>
</dbReference>
<dbReference type="EMBL" id="SIUB01000001">
    <property type="protein sequence ID" value="TBN54957.1"/>
    <property type="molecule type" value="Genomic_DNA"/>
</dbReference>
<accession>A0A4Q9GT30</accession>
<dbReference type="InterPro" id="IPR014162">
    <property type="entry name" value="CpoB_C"/>
</dbReference>
<evidence type="ECO:0000256" key="2">
    <source>
        <dbReference type="SAM" id="MobiDB-lite"/>
    </source>
</evidence>
<feature type="compositionally biased region" description="Low complexity" evidence="2">
    <location>
        <begin position="137"/>
        <end position="148"/>
    </location>
</feature>
<name>A0A4Q9GT30_9HYPH</name>
<dbReference type="RefSeq" id="WP_131001209.1">
    <property type="nucleotide sequence ID" value="NZ_JBHSZR010000002.1"/>
</dbReference>
<keyword evidence="1" id="KW-0732">Signal</keyword>
<keyword evidence="1" id="KW-0574">Periplasm</keyword>
<feature type="compositionally biased region" description="Gly residues" evidence="2">
    <location>
        <begin position="214"/>
        <end position="224"/>
    </location>
</feature>
<protein>
    <recommendedName>
        <fullName evidence="1">Cell division coordinator CpoB</fullName>
    </recommendedName>
</protein>
<sequence precursor="true">MNAPSRFSPLRLAALGLGLACAAPGAAFAQAAPAWLSDRVDQVEQKLAFFGSREARESAPPAATPAQASSMADIAVRLDRIENQMRTMNGRIEQLEFQGRKNDEGLKRMQGDVDFRLQDLESGKSGGAKPQKRGDAADPAPTSTASTSGQGGGSLGGSSGQSGAGARPADLGSTRSSDAIGGLLDDRDDSDGPMRITPPGAGGNDRTASRDAGGDAGVLAGAGGPRDQFDLGVGFIQRRDYPQAEATFRDFLRQYPKDAKAPEAQYWLGESLYQRKKFTDAAENFLAIYNSAPQSPKAPESMLKLGMSLNGMGQKEQACAAIAEAGKKYARIKPQSDRELKRIAC</sequence>
<reference evidence="3 4" key="1">
    <citation type="submission" date="2019-02" db="EMBL/GenBank/DDBJ databases">
        <title>Hansschlegelia quercus sp. nov., a novel methylotrophic bacterium from buds of oak (Quercus robur L.).</title>
        <authorList>
            <person name="Agafonova N.V."/>
            <person name="Kaparullina E.N."/>
            <person name="Grouzdev D.S."/>
            <person name="Doronina N.V."/>
        </authorList>
    </citation>
    <scope>NUCLEOTIDE SEQUENCE [LARGE SCALE GENOMIC DNA]</scope>
    <source>
        <strain evidence="3 4">Dub</strain>
    </source>
</reference>
<feature type="compositionally biased region" description="Gly residues" evidence="2">
    <location>
        <begin position="149"/>
        <end position="163"/>
    </location>
</feature>
<dbReference type="GO" id="GO:0030288">
    <property type="term" value="C:outer membrane-bounded periplasmic space"/>
    <property type="evidence" value="ECO:0007669"/>
    <property type="project" value="UniProtKB-UniRule"/>
</dbReference>
<dbReference type="AlphaFoldDB" id="A0A4Q9GT30"/>
<dbReference type="InterPro" id="IPR034706">
    <property type="entry name" value="CpoB"/>
</dbReference>
<evidence type="ECO:0000313" key="3">
    <source>
        <dbReference type="EMBL" id="TBN54957.1"/>
    </source>
</evidence>
<feature type="region of interest" description="Disordered" evidence="2">
    <location>
        <begin position="52"/>
        <end position="71"/>
    </location>
</feature>
<comment type="subcellular location">
    <subcellularLocation>
        <location evidence="1">Periplasm</location>
    </subcellularLocation>
</comment>
<dbReference type="OrthoDB" id="7185608at2"/>
<feature type="chain" id="PRO_5021054192" description="Cell division coordinator CpoB" evidence="1">
    <location>
        <begin position="30"/>
        <end position="345"/>
    </location>
</feature>
<gene>
    <name evidence="3" type="primary">ybgF</name>
    <name evidence="1" type="synonym">cpoB</name>
    <name evidence="3" type="ORF">EYR15_02055</name>
</gene>
<feature type="compositionally biased region" description="Low complexity" evidence="2">
    <location>
        <begin position="58"/>
        <end position="71"/>
    </location>
</feature>
<dbReference type="SUPFAM" id="SSF48452">
    <property type="entry name" value="TPR-like"/>
    <property type="match status" value="1"/>
</dbReference>
<dbReference type="GO" id="GO:0043093">
    <property type="term" value="P:FtsZ-dependent cytokinesis"/>
    <property type="evidence" value="ECO:0007669"/>
    <property type="project" value="UniProtKB-UniRule"/>
</dbReference>
<evidence type="ECO:0000313" key="4">
    <source>
        <dbReference type="Proteomes" id="UP000291613"/>
    </source>
</evidence>
<dbReference type="Proteomes" id="UP000291613">
    <property type="component" value="Unassembled WGS sequence"/>
</dbReference>
<proteinExistence type="inferred from homology"/>
<keyword evidence="4" id="KW-1185">Reference proteome</keyword>
<keyword evidence="1" id="KW-0131">Cell cycle</keyword>
<dbReference type="NCBIfam" id="TIGR02795">
    <property type="entry name" value="tol_pal_ybgF"/>
    <property type="match status" value="1"/>
</dbReference>
<comment type="function">
    <text evidence="1">Mediates coordination of peptidoglycan synthesis and outer membrane constriction during cell division.</text>
</comment>
<feature type="signal peptide" evidence="1">
    <location>
        <begin position="1"/>
        <end position="29"/>
    </location>
</feature>
<dbReference type="InterPro" id="IPR019734">
    <property type="entry name" value="TPR_rpt"/>
</dbReference>
<comment type="caution">
    <text evidence="3">The sequence shown here is derived from an EMBL/GenBank/DDBJ whole genome shotgun (WGS) entry which is preliminary data.</text>
</comment>
<evidence type="ECO:0000256" key="1">
    <source>
        <dbReference type="HAMAP-Rule" id="MF_02066"/>
    </source>
</evidence>
<keyword evidence="1" id="KW-0132">Cell division</keyword>
<organism evidence="3 4">
    <name type="scientific">Hansschlegelia quercus</name>
    <dbReference type="NCBI Taxonomy" id="2528245"/>
    <lineage>
        <taxon>Bacteria</taxon>
        <taxon>Pseudomonadati</taxon>
        <taxon>Pseudomonadota</taxon>
        <taxon>Alphaproteobacteria</taxon>
        <taxon>Hyphomicrobiales</taxon>
        <taxon>Methylopilaceae</taxon>
        <taxon>Hansschlegelia</taxon>
    </lineage>
</organism>
<dbReference type="HAMAP" id="MF_02066">
    <property type="entry name" value="CpoB"/>
    <property type="match status" value="1"/>
</dbReference>
<dbReference type="InterPro" id="IPR011990">
    <property type="entry name" value="TPR-like_helical_dom_sf"/>
</dbReference>
<dbReference type="Pfam" id="PF13174">
    <property type="entry name" value="TPR_6"/>
    <property type="match status" value="1"/>
</dbReference>
<feature type="region of interest" description="Disordered" evidence="2">
    <location>
        <begin position="120"/>
        <end position="224"/>
    </location>
</feature>
<comment type="similarity">
    <text evidence="1">Belongs to the CpoB family.</text>
</comment>